<evidence type="ECO:0000256" key="1">
    <source>
        <dbReference type="SAM" id="MobiDB-lite"/>
    </source>
</evidence>
<feature type="transmembrane region" description="Helical" evidence="2">
    <location>
        <begin position="66"/>
        <end position="86"/>
    </location>
</feature>
<dbReference type="NCBIfam" id="NF008712">
    <property type="entry name" value="PRK11715.1-1"/>
    <property type="match status" value="1"/>
</dbReference>
<feature type="region of interest" description="Disordered" evidence="1">
    <location>
        <begin position="508"/>
        <end position="548"/>
    </location>
</feature>
<dbReference type="GO" id="GO:0005886">
    <property type="term" value="C:plasma membrane"/>
    <property type="evidence" value="ECO:0007669"/>
    <property type="project" value="TreeGrafter"/>
</dbReference>
<accession>A0A4R1EYZ3</accession>
<feature type="transmembrane region" description="Helical" evidence="2">
    <location>
        <begin position="457"/>
        <end position="475"/>
    </location>
</feature>
<keyword evidence="4" id="KW-1185">Reference proteome</keyword>
<feature type="transmembrane region" description="Helical" evidence="2">
    <location>
        <begin position="6"/>
        <end position="28"/>
    </location>
</feature>
<feature type="transmembrane region" description="Helical" evidence="2">
    <location>
        <begin position="404"/>
        <end position="423"/>
    </location>
</feature>
<comment type="caution">
    <text evidence="3">The sequence shown here is derived from an EMBL/GenBank/DDBJ whole genome shotgun (WGS) entry which is preliminary data.</text>
</comment>
<keyword evidence="2" id="KW-1133">Transmembrane helix</keyword>
<keyword evidence="2" id="KW-0472">Membrane</keyword>
<organism evidence="3 4">
    <name type="scientific">Cocleimonas flava</name>
    <dbReference type="NCBI Taxonomy" id="634765"/>
    <lineage>
        <taxon>Bacteria</taxon>
        <taxon>Pseudomonadati</taxon>
        <taxon>Pseudomonadota</taxon>
        <taxon>Gammaproteobacteria</taxon>
        <taxon>Thiotrichales</taxon>
        <taxon>Thiotrichaceae</taxon>
        <taxon>Cocleimonas</taxon>
    </lineage>
</organism>
<keyword evidence="2" id="KW-0812">Transmembrane</keyword>
<dbReference type="RefSeq" id="WP_131905395.1">
    <property type="nucleotide sequence ID" value="NZ_BAAAFU010000004.1"/>
</dbReference>
<dbReference type="EMBL" id="SMFQ01000003">
    <property type="protein sequence ID" value="TCJ87087.1"/>
    <property type="molecule type" value="Genomic_DNA"/>
</dbReference>
<dbReference type="PANTHER" id="PTHR30092:SF0">
    <property type="entry name" value="INNER MEMBRANE PROTEIN CRED"/>
    <property type="match status" value="1"/>
</dbReference>
<sequence length="548" mass="60956">MGIIAGLIGFIFLVIIIALFLFAAIFMARKIGILKTPETTEGDSANSDQHIVKRYVSDLKTISDSLVFRFILIAVLIGFMMIPLSLVSDVVRERSNLYRGVLNDIASTWGQQQNLQGPALFIPYTEKFITEEVKTDKDGYERKVNKTIYKQRTAIVLPDDLNISVKLNGETRKRSLYESLVYTADLNVTGDFLRPDINSLSNHIDKIHWNRSWLALGISDTQAINKVSGLNWNNETSIDFEPGTKVVNTIASGFHAPIDLSPINSSAADTTLKYPFQLNLNINGSQGFYFTPFGKTTDVEIVSDWPHPSFQGSVLPNKHEVDSDGFEATWSVPNLARNYPQLWTLEKQQFNVNEFKAGVNLFESVSLYSQITRAIKYGMLFFTLTYITFLIFEMGIGRRLHIVQYGVIGLALSMFYLTLLSMAEHAGFFNAYISAAGIIIIMISLYAYAAIRNIKRCIIITVLLAGLYTLLYSLLKLEDYALLAGTVLLLVILAVLMVLTSNIGRDTDTGSDDKPDNGNAITTRKPSNKPVDKTGIDGLTDNPTVSAT</sequence>
<dbReference type="InterPro" id="IPR010364">
    <property type="entry name" value="Uncharacterised_IM_CreD"/>
</dbReference>
<evidence type="ECO:0000313" key="4">
    <source>
        <dbReference type="Proteomes" id="UP000294887"/>
    </source>
</evidence>
<name>A0A4R1EYZ3_9GAMM</name>
<proteinExistence type="predicted"/>
<reference evidence="3 4" key="1">
    <citation type="submission" date="2019-03" db="EMBL/GenBank/DDBJ databases">
        <title>Genomic Encyclopedia of Type Strains, Phase IV (KMG-IV): sequencing the most valuable type-strain genomes for metagenomic binning, comparative biology and taxonomic classification.</title>
        <authorList>
            <person name="Goeker M."/>
        </authorList>
    </citation>
    <scope>NUCLEOTIDE SEQUENCE [LARGE SCALE GENOMIC DNA]</scope>
    <source>
        <strain evidence="3 4">DSM 24830</strain>
    </source>
</reference>
<dbReference type="Proteomes" id="UP000294887">
    <property type="component" value="Unassembled WGS sequence"/>
</dbReference>
<dbReference type="OrthoDB" id="9791851at2"/>
<gene>
    <name evidence="3" type="ORF">EV695_1589</name>
</gene>
<dbReference type="PANTHER" id="PTHR30092">
    <property type="entry name" value="INNER MEMBRANE PROTEIN CRED"/>
    <property type="match status" value="1"/>
</dbReference>
<feature type="transmembrane region" description="Helical" evidence="2">
    <location>
        <begin position="429"/>
        <end position="450"/>
    </location>
</feature>
<evidence type="ECO:0000313" key="3">
    <source>
        <dbReference type="EMBL" id="TCJ87087.1"/>
    </source>
</evidence>
<feature type="transmembrane region" description="Helical" evidence="2">
    <location>
        <begin position="374"/>
        <end position="392"/>
    </location>
</feature>
<dbReference type="AlphaFoldDB" id="A0A4R1EYZ3"/>
<protein>
    <submittedName>
        <fullName evidence="3">Inner membrane protein</fullName>
    </submittedName>
</protein>
<feature type="transmembrane region" description="Helical" evidence="2">
    <location>
        <begin position="481"/>
        <end position="499"/>
    </location>
</feature>
<dbReference type="Pfam" id="PF06123">
    <property type="entry name" value="CreD"/>
    <property type="match status" value="1"/>
</dbReference>
<evidence type="ECO:0000256" key="2">
    <source>
        <dbReference type="SAM" id="Phobius"/>
    </source>
</evidence>